<keyword evidence="4 6" id="KW-0472">Membrane</keyword>
<feature type="transmembrane region" description="Helical" evidence="6">
    <location>
        <begin position="80"/>
        <end position="103"/>
    </location>
</feature>
<keyword evidence="2 6" id="KW-0812">Transmembrane</keyword>
<reference evidence="8 9" key="1">
    <citation type="submission" date="2019-01" db="EMBL/GenBank/DDBJ databases">
        <title>Genome sequencing of strain FW100M-2.</title>
        <authorList>
            <person name="Heo J."/>
            <person name="Kim S.-J."/>
            <person name="Kim J.-S."/>
            <person name="Hong S.-B."/>
            <person name="Kwon S.-W."/>
        </authorList>
    </citation>
    <scope>NUCLEOTIDE SEQUENCE [LARGE SCALE GENOMIC DNA]</scope>
    <source>
        <strain evidence="8 9">FW100M-2</strain>
    </source>
</reference>
<feature type="transmembrane region" description="Helical" evidence="6">
    <location>
        <begin position="123"/>
        <end position="141"/>
    </location>
</feature>
<name>A0A4P6EXY1_9BACL</name>
<keyword evidence="3 6" id="KW-1133">Transmembrane helix</keyword>
<dbReference type="GO" id="GO:0016020">
    <property type="term" value="C:membrane"/>
    <property type="evidence" value="ECO:0007669"/>
    <property type="project" value="UniProtKB-SubCell"/>
</dbReference>
<evidence type="ECO:0000256" key="2">
    <source>
        <dbReference type="ARBA" id="ARBA00022692"/>
    </source>
</evidence>
<dbReference type="Pfam" id="PF04893">
    <property type="entry name" value="Yip1"/>
    <property type="match status" value="1"/>
</dbReference>
<gene>
    <name evidence="8" type="ORF">ET464_16105</name>
</gene>
<evidence type="ECO:0000256" key="3">
    <source>
        <dbReference type="ARBA" id="ARBA00022989"/>
    </source>
</evidence>
<feature type="region of interest" description="Disordered" evidence="5">
    <location>
        <begin position="1"/>
        <end position="20"/>
    </location>
</feature>
<proteinExistence type="predicted"/>
<feature type="transmembrane region" description="Helical" evidence="6">
    <location>
        <begin position="201"/>
        <end position="228"/>
    </location>
</feature>
<evidence type="ECO:0000313" key="8">
    <source>
        <dbReference type="EMBL" id="QAY67676.1"/>
    </source>
</evidence>
<organism evidence="8 9">
    <name type="scientific">Paenibacillus protaetiae</name>
    <dbReference type="NCBI Taxonomy" id="2509456"/>
    <lineage>
        <taxon>Bacteria</taxon>
        <taxon>Bacillati</taxon>
        <taxon>Bacillota</taxon>
        <taxon>Bacilli</taxon>
        <taxon>Bacillales</taxon>
        <taxon>Paenibacillaceae</taxon>
        <taxon>Paenibacillus</taxon>
    </lineage>
</organism>
<protein>
    <submittedName>
        <fullName evidence="8">YIP1 family protein</fullName>
    </submittedName>
</protein>
<dbReference type="AlphaFoldDB" id="A0A4P6EXY1"/>
<sequence length="229" mass="25154">MTGQPALPHEPLGSEPPSGGPGKWPWLEIWIKPRAISRYYLNQPYQFRKLLLLAALGGAVMGLTDASIKPETLDNNPLGLLLFGQLVLGVIGGLIGFYLVSYLVRVAGGWLGGTGDKEDLRTAIVYGFMVPSLVQGILWIPKFLVLGREAWIQKTVAAPFDNTPFMDNYSLFELCIAVWAIVVFVKAVAEAHRFSAWRSLGAVLLSLALFFVAAIIIIFFITLLFSVFI</sequence>
<evidence type="ECO:0000313" key="9">
    <source>
        <dbReference type="Proteomes" id="UP000293568"/>
    </source>
</evidence>
<evidence type="ECO:0000256" key="5">
    <source>
        <dbReference type="SAM" id="MobiDB-lite"/>
    </source>
</evidence>
<evidence type="ECO:0000256" key="6">
    <source>
        <dbReference type="SAM" id="Phobius"/>
    </source>
</evidence>
<feature type="domain" description="Yip1" evidence="7">
    <location>
        <begin position="28"/>
        <end position="216"/>
    </location>
</feature>
<dbReference type="KEGG" id="pprt:ET464_16105"/>
<accession>A0A4P6EXY1</accession>
<evidence type="ECO:0000256" key="1">
    <source>
        <dbReference type="ARBA" id="ARBA00004141"/>
    </source>
</evidence>
<dbReference type="OrthoDB" id="2987623at2"/>
<evidence type="ECO:0000259" key="7">
    <source>
        <dbReference type="Pfam" id="PF04893"/>
    </source>
</evidence>
<feature type="transmembrane region" description="Helical" evidence="6">
    <location>
        <begin position="169"/>
        <end position="189"/>
    </location>
</feature>
<keyword evidence="9" id="KW-1185">Reference proteome</keyword>
<feature type="transmembrane region" description="Helical" evidence="6">
    <location>
        <begin position="50"/>
        <end position="68"/>
    </location>
</feature>
<dbReference type="InterPro" id="IPR006977">
    <property type="entry name" value="Yip1_dom"/>
</dbReference>
<evidence type="ECO:0000256" key="4">
    <source>
        <dbReference type="ARBA" id="ARBA00023136"/>
    </source>
</evidence>
<dbReference type="Proteomes" id="UP000293568">
    <property type="component" value="Chromosome"/>
</dbReference>
<comment type="subcellular location">
    <subcellularLocation>
        <location evidence="1">Membrane</location>
        <topology evidence="1">Multi-pass membrane protein</topology>
    </subcellularLocation>
</comment>
<dbReference type="RefSeq" id="WP_129442640.1">
    <property type="nucleotide sequence ID" value="NZ_CP035492.1"/>
</dbReference>
<feature type="compositionally biased region" description="Low complexity" evidence="5">
    <location>
        <begin position="7"/>
        <end position="17"/>
    </location>
</feature>
<dbReference type="EMBL" id="CP035492">
    <property type="protein sequence ID" value="QAY67676.1"/>
    <property type="molecule type" value="Genomic_DNA"/>
</dbReference>